<dbReference type="Proteomes" id="UP000483432">
    <property type="component" value="Unassembled WGS sequence"/>
</dbReference>
<protein>
    <submittedName>
        <fullName evidence="2">Efflux RND transporter permease subunit</fullName>
    </submittedName>
</protein>
<feature type="transmembrane region" description="Helical" evidence="1">
    <location>
        <begin position="393"/>
        <end position="417"/>
    </location>
</feature>
<feature type="transmembrane region" description="Helical" evidence="1">
    <location>
        <begin position="366"/>
        <end position="387"/>
    </location>
</feature>
<feature type="transmembrane region" description="Helical" evidence="1">
    <location>
        <begin position="473"/>
        <end position="495"/>
    </location>
</feature>
<dbReference type="Gene3D" id="3.30.70.1430">
    <property type="entry name" value="Multidrug efflux transporter AcrB pore domain"/>
    <property type="match status" value="1"/>
</dbReference>
<keyword evidence="1" id="KW-0812">Transmembrane</keyword>
<dbReference type="InterPro" id="IPR001036">
    <property type="entry name" value="Acrflvin-R"/>
</dbReference>
<organism evidence="2 3">
    <name type="scientific">Sulfuriferula multivorans</name>
    <dbReference type="NCBI Taxonomy" id="1559896"/>
    <lineage>
        <taxon>Bacteria</taxon>
        <taxon>Pseudomonadati</taxon>
        <taxon>Pseudomonadota</taxon>
        <taxon>Betaproteobacteria</taxon>
        <taxon>Nitrosomonadales</taxon>
        <taxon>Sulfuricellaceae</taxon>
        <taxon>Sulfuriferula</taxon>
    </lineage>
</organism>
<feature type="transmembrane region" description="Helical" evidence="1">
    <location>
        <begin position="438"/>
        <end position="461"/>
    </location>
</feature>
<accession>A0A7C9P2K1</accession>
<proteinExistence type="predicted"/>
<dbReference type="PANTHER" id="PTHR32063:SF24">
    <property type="entry name" value="CATION EFFLUX SYSTEM (ACRB_ACRD_ACRF FAMILY)"/>
    <property type="match status" value="1"/>
</dbReference>
<comment type="caution">
    <text evidence="2">The sequence shown here is derived from an EMBL/GenBank/DDBJ whole genome shotgun (WGS) entry which is preliminary data.</text>
</comment>
<gene>
    <name evidence="2" type="ORF">GZ085_02440</name>
</gene>
<evidence type="ECO:0000313" key="2">
    <source>
        <dbReference type="EMBL" id="NDP47246.1"/>
    </source>
</evidence>
<feature type="transmembrane region" description="Helical" evidence="1">
    <location>
        <begin position="342"/>
        <end position="359"/>
    </location>
</feature>
<dbReference type="EMBL" id="JAAFGW010000019">
    <property type="protein sequence ID" value="NDP47246.1"/>
    <property type="molecule type" value="Genomic_DNA"/>
</dbReference>
<evidence type="ECO:0000256" key="1">
    <source>
        <dbReference type="SAM" id="Phobius"/>
    </source>
</evidence>
<reference evidence="2 3" key="1">
    <citation type="submission" date="2019-09" db="EMBL/GenBank/DDBJ databases">
        <title>H2 Metabolism Revealed by Metagenomic Analysis in Subglacial Sediment of East Antarctica.</title>
        <authorList>
            <person name="Yang Z."/>
            <person name="Zhang Y."/>
            <person name="Lv Y."/>
            <person name="Yan W."/>
            <person name="Xiao X."/>
            <person name="Sun B."/>
            <person name="Ma H."/>
        </authorList>
    </citation>
    <scope>NUCLEOTIDE SEQUENCE [LARGE SCALE GENOMIC DNA]</scope>
    <source>
        <strain evidence="2">Bin2_2</strain>
    </source>
</reference>
<name>A0A7C9P2K1_9PROT</name>
<dbReference type="GO" id="GO:0042910">
    <property type="term" value="F:xenobiotic transmembrane transporter activity"/>
    <property type="evidence" value="ECO:0007669"/>
    <property type="project" value="TreeGrafter"/>
</dbReference>
<dbReference type="GO" id="GO:0005886">
    <property type="term" value="C:plasma membrane"/>
    <property type="evidence" value="ECO:0007669"/>
    <property type="project" value="TreeGrafter"/>
</dbReference>
<dbReference type="Pfam" id="PF00873">
    <property type="entry name" value="ACR_tran"/>
    <property type="match status" value="1"/>
</dbReference>
<dbReference type="SUPFAM" id="SSF82866">
    <property type="entry name" value="Multidrug efflux transporter AcrB transmembrane domain"/>
    <property type="match status" value="1"/>
</dbReference>
<dbReference type="Gene3D" id="1.20.1640.10">
    <property type="entry name" value="Multidrug efflux transporter AcrB transmembrane domain"/>
    <property type="match status" value="1"/>
</dbReference>
<dbReference type="InterPro" id="IPR027463">
    <property type="entry name" value="AcrB_DN_DC_subdom"/>
</dbReference>
<dbReference type="PANTHER" id="PTHR32063">
    <property type="match status" value="1"/>
</dbReference>
<feature type="non-terminal residue" evidence="2">
    <location>
        <position position="1"/>
    </location>
</feature>
<dbReference type="Gene3D" id="3.30.2090.10">
    <property type="entry name" value="Multidrug efflux transporter AcrB TolC docking domain, DN and DC subdomains"/>
    <property type="match status" value="1"/>
</dbReference>
<keyword evidence="1" id="KW-1133">Transmembrane helix</keyword>
<evidence type="ECO:0000313" key="3">
    <source>
        <dbReference type="Proteomes" id="UP000483432"/>
    </source>
</evidence>
<dbReference type="Gene3D" id="3.30.70.1440">
    <property type="entry name" value="Multidrug efflux transporter AcrB pore domain"/>
    <property type="match status" value="1"/>
</dbReference>
<sequence>IGGALVLVLFVGAVGLVASGAVRTQFFAFDPIRLFYVSLDMPSGTAIDVTLRETEKLETVVRRHLQAGEARGVVTYAGVKWTDTEPLYGEAYGQINVSLNPRGADQREVTEVVEAMRRDVEALPTSGKVSFTQLSGGPPASKPIKLRLLGDDINELRAATRELKRAVSQIAGTRDVSDDDLPGRPQLVLQLNAEALKHAGIDPATAARLVRLHTEGEIISETRDQGDKIEVRVRGATANSDHLEDIQQLLSDPVALPAGGTTTLGALVHADTRTGSGGIKHYNLKRAITIESDLDKTQLDTVEANARIAELWAAMKLRYPTIRIDFTGELDDINESLDAMKMLFLLGVGLIYLILAAQFRSYWQPLLILLTVPMAFTGVVFGLFITQNPLSLYTLYGVIALTGIAVNASIVLIDAANTRLQAGMSLIHATLYAARRRVVPIIITTATTIGGLFSLAVGLGGKSLIWGPMAASLVWGLLVASTLTLFTMPTLFRLAMHLGPKLRSRIARGLNRSSAG</sequence>
<dbReference type="AlphaFoldDB" id="A0A7C9P2K1"/>
<dbReference type="SUPFAM" id="SSF82714">
    <property type="entry name" value="Multidrug efflux transporter AcrB TolC docking domain, DN and DC subdomains"/>
    <property type="match status" value="1"/>
</dbReference>
<keyword evidence="1" id="KW-0472">Membrane</keyword>